<dbReference type="Proteomes" id="UP001054837">
    <property type="component" value="Unassembled WGS sequence"/>
</dbReference>
<accession>A0AAV4QID1</accession>
<sequence length="98" mass="11190">MEVLRSINPHHPLFYLTTSSRKKGFHTSSIRKTPEMKHPRDFLTHTGVMSYAEKSGGTLGNHCPEESFLRMSRHELNKPSIPPEYLPAPCHNAKCLTF</sequence>
<dbReference type="AlphaFoldDB" id="A0AAV4QID1"/>
<protein>
    <submittedName>
        <fullName evidence="1">Uncharacterized protein</fullName>
    </submittedName>
</protein>
<evidence type="ECO:0000313" key="2">
    <source>
        <dbReference type="Proteomes" id="UP001054837"/>
    </source>
</evidence>
<dbReference type="EMBL" id="BPLQ01004683">
    <property type="protein sequence ID" value="GIY09818.1"/>
    <property type="molecule type" value="Genomic_DNA"/>
</dbReference>
<evidence type="ECO:0000313" key="1">
    <source>
        <dbReference type="EMBL" id="GIY09818.1"/>
    </source>
</evidence>
<keyword evidence="2" id="KW-1185">Reference proteome</keyword>
<comment type="caution">
    <text evidence="1">The sequence shown here is derived from an EMBL/GenBank/DDBJ whole genome shotgun (WGS) entry which is preliminary data.</text>
</comment>
<proteinExistence type="predicted"/>
<organism evidence="1 2">
    <name type="scientific">Caerostris darwini</name>
    <dbReference type="NCBI Taxonomy" id="1538125"/>
    <lineage>
        <taxon>Eukaryota</taxon>
        <taxon>Metazoa</taxon>
        <taxon>Ecdysozoa</taxon>
        <taxon>Arthropoda</taxon>
        <taxon>Chelicerata</taxon>
        <taxon>Arachnida</taxon>
        <taxon>Araneae</taxon>
        <taxon>Araneomorphae</taxon>
        <taxon>Entelegynae</taxon>
        <taxon>Araneoidea</taxon>
        <taxon>Araneidae</taxon>
        <taxon>Caerostris</taxon>
    </lineage>
</organism>
<reference evidence="1 2" key="1">
    <citation type="submission" date="2021-06" db="EMBL/GenBank/DDBJ databases">
        <title>Caerostris darwini draft genome.</title>
        <authorList>
            <person name="Kono N."/>
            <person name="Arakawa K."/>
        </authorList>
    </citation>
    <scope>NUCLEOTIDE SEQUENCE [LARGE SCALE GENOMIC DNA]</scope>
</reference>
<gene>
    <name evidence="1" type="ORF">CDAR_494831</name>
</gene>
<name>A0AAV4QID1_9ARAC</name>